<evidence type="ECO:0000256" key="2">
    <source>
        <dbReference type="SAM" id="SignalP"/>
    </source>
</evidence>
<feature type="region of interest" description="Disordered" evidence="1">
    <location>
        <begin position="18"/>
        <end position="55"/>
    </location>
</feature>
<accession>A0ABV6P5E9</accession>
<dbReference type="EMBL" id="JBHLUE010000032">
    <property type="protein sequence ID" value="MFC0568176.1"/>
    <property type="molecule type" value="Genomic_DNA"/>
</dbReference>
<feature type="compositionally biased region" description="Basic and acidic residues" evidence="1">
    <location>
        <begin position="73"/>
        <end position="83"/>
    </location>
</feature>
<feature type="chain" id="PRO_5045336878" evidence="2">
    <location>
        <begin position="22"/>
        <end position="195"/>
    </location>
</feature>
<dbReference type="Proteomes" id="UP001589894">
    <property type="component" value="Unassembled WGS sequence"/>
</dbReference>
<feature type="region of interest" description="Disordered" evidence="1">
    <location>
        <begin position="73"/>
        <end position="99"/>
    </location>
</feature>
<sequence>MKLRKMALVAMMISAAMLSGSGPTGRSGPNGGPDRAGRAATAGPTSTTGGPGTAAATGVVSLAGLPDVALGSSERELSRRGVLDEENAPCGPRLAGEPTADPVFAHDRLVLLWAGDRTSTPEGIRAGTPLDAARAAYPQARALTAPPGTYRMDGLLVRRGDRAYLFLHDGRTVRKTVVGYADYAQRMFEDGFGTC</sequence>
<dbReference type="RefSeq" id="WP_377343625.1">
    <property type="nucleotide sequence ID" value="NZ_JBHLUE010000032.1"/>
</dbReference>
<organism evidence="3 4">
    <name type="scientific">Plantactinospora siamensis</name>
    <dbReference type="NCBI Taxonomy" id="555372"/>
    <lineage>
        <taxon>Bacteria</taxon>
        <taxon>Bacillati</taxon>
        <taxon>Actinomycetota</taxon>
        <taxon>Actinomycetes</taxon>
        <taxon>Micromonosporales</taxon>
        <taxon>Micromonosporaceae</taxon>
        <taxon>Plantactinospora</taxon>
    </lineage>
</organism>
<feature type="compositionally biased region" description="Gly residues" evidence="1">
    <location>
        <begin position="22"/>
        <end position="31"/>
    </location>
</feature>
<evidence type="ECO:0000256" key="1">
    <source>
        <dbReference type="SAM" id="MobiDB-lite"/>
    </source>
</evidence>
<reference evidence="3 4" key="1">
    <citation type="submission" date="2024-09" db="EMBL/GenBank/DDBJ databases">
        <authorList>
            <person name="Sun Q."/>
            <person name="Mori K."/>
        </authorList>
    </citation>
    <scope>NUCLEOTIDE SEQUENCE [LARGE SCALE GENOMIC DNA]</scope>
    <source>
        <strain evidence="3 4">TBRC 2205</strain>
    </source>
</reference>
<gene>
    <name evidence="3" type="ORF">ACFFHU_29045</name>
</gene>
<feature type="compositionally biased region" description="Low complexity" evidence="1">
    <location>
        <begin position="38"/>
        <end position="55"/>
    </location>
</feature>
<evidence type="ECO:0000313" key="4">
    <source>
        <dbReference type="Proteomes" id="UP001589894"/>
    </source>
</evidence>
<protein>
    <submittedName>
        <fullName evidence="3">Uncharacterized protein</fullName>
    </submittedName>
</protein>
<keyword evidence="2" id="KW-0732">Signal</keyword>
<feature type="signal peptide" evidence="2">
    <location>
        <begin position="1"/>
        <end position="21"/>
    </location>
</feature>
<evidence type="ECO:0000313" key="3">
    <source>
        <dbReference type="EMBL" id="MFC0568176.1"/>
    </source>
</evidence>
<keyword evidence="4" id="KW-1185">Reference proteome</keyword>
<name>A0ABV6P5E9_9ACTN</name>
<proteinExistence type="predicted"/>
<comment type="caution">
    <text evidence="3">The sequence shown here is derived from an EMBL/GenBank/DDBJ whole genome shotgun (WGS) entry which is preliminary data.</text>
</comment>